<keyword evidence="1" id="KW-1133">Transmembrane helix</keyword>
<sequence>MHFKYNAFKNAAHIEISRSATWQFTVCPSMLSLNLFVCVKTLHGLCCGVKHITVHLLQSSLSALKPISKYSKLTQLFSLFHSWRYGVCAKYVCSPYCLLLPAQFLIIGLFTLPLVILTPSAAASIVHSLLSV</sequence>
<name>A0A3B4Z8A2_9TELE</name>
<evidence type="ECO:0000256" key="1">
    <source>
        <dbReference type="SAM" id="Phobius"/>
    </source>
</evidence>
<evidence type="ECO:0000313" key="2">
    <source>
        <dbReference type="Ensembl" id="ENSSPAP00000005013.1"/>
    </source>
</evidence>
<dbReference type="AlphaFoldDB" id="A0A3B4Z8A2"/>
<protein>
    <submittedName>
        <fullName evidence="2">Uncharacterized protein</fullName>
    </submittedName>
</protein>
<proteinExistence type="predicted"/>
<organism evidence="2">
    <name type="scientific">Stegastes partitus</name>
    <name type="common">bicolor damselfish</name>
    <dbReference type="NCBI Taxonomy" id="144197"/>
    <lineage>
        <taxon>Eukaryota</taxon>
        <taxon>Metazoa</taxon>
        <taxon>Chordata</taxon>
        <taxon>Craniata</taxon>
        <taxon>Vertebrata</taxon>
        <taxon>Euteleostomi</taxon>
        <taxon>Actinopterygii</taxon>
        <taxon>Neopterygii</taxon>
        <taxon>Teleostei</taxon>
        <taxon>Neoteleostei</taxon>
        <taxon>Acanthomorphata</taxon>
        <taxon>Ovalentaria</taxon>
        <taxon>Pomacentridae</taxon>
        <taxon>Stegastes</taxon>
    </lineage>
</organism>
<accession>A0A3B4Z8A2</accession>
<dbReference type="Ensembl" id="ENSSPAT00000005109.1">
    <property type="protein sequence ID" value="ENSSPAP00000005013.1"/>
    <property type="gene ID" value="ENSSPAG00000003889.1"/>
</dbReference>
<reference evidence="2" key="1">
    <citation type="submission" date="2023-09" db="UniProtKB">
        <authorList>
            <consortium name="Ensembl"/>
        </authorList>
    </citation>
    <scope>IDENTIFICATION</scope>
</reference>
<feature type="transmembrane region" description="Helical" evidence="1">
    <location>
        <begin position="104"/>
        <end position="130"/>
    </location>
</feature>
<keyword evidence="1" id="KW-0472">Membrane</keyword>
<keyword evidence="1" id="KW-0812">Transmembrane</keyword>